<name>A0A8T8LPY1_9EURY</name>
<evidence type="ECO:0000313" key="3">
    <source>
        <dbReference type="EMBL" id="QUO49219.1"/>
    </source>
</evidence>
<organism evidence="3 4">
    <name type="scientific">Halorubrum ruber</name>
    <dbReference type="NCBI Taxonomy" id="2982524"/>
    <lineage>
        <taxon>Archaea</taxon>
        <taxon>Methanobacteriati</taxon>
        <taxon>Methanobacteriota</taxon>
        <taxon>Stenosarchaea group</taxon>
        <taxon>Halobacteria</taxon>
        <taxon>Halobacteriales</taxon>
        <taxon>Haloferacaceae</taxon>
        <taxon>Halorubrum</taxon>
    </lineage>
</organism>
<feature type="region of interest" description="Disordered" evidence="1">
    <location>
        <begin position="1"/>
        <end position="23"/>
    </location>
</feature>
<dbReference type="Pfam" id="PF18545">
    <property type="entry name" value="HalOD1"/>
    <property type="match status" value="1"/>
</dbReference>
<accession>A0A8T8LPY1</accession>
<dbReference type="Proteomes" id="UP000679341">
    <property type="component" value="Chromosome"/>
</dbReference>
<dbReference type="InterPro" id="IPR040624">
    <property type="entry name" value="HalOD1"/>
</dbReference>
<protein>
    <recommendedName>
        <fullName evidence="2">Halobacterial output domain-containing protein</fullName>
    </recommendedName>
</protein>
<reference evidence="3 4" key="1">
    <citation type="submission" date="2021-03" db="EMBL/GenBank/DDBJ databases">
        <title>Halorubrum sodomense MBLA0099, Whole genome shotgun sequencing.</title>
        <authorList>
            <person name="Seo M.-J."/>
            <person name="Cho E.-S."/>
            <person name="Hwang C.Y."/>
        </authorList>
    </citation>
    <scope>NUCLEOTIDE SEQUENCE [LARGE SCALE GENOMIC DNA]</scope>
    <source>
        <strain evidence="3 4">MBLA0099</strain>
    </source>
</reference>
<evidence type="ECO:0000259" key="2">
    <source>
        <dbReference type="Pfam" id="PF18545"/>
    </source>
</evidence>
<dbReference type="EMBL" id="CP073695">
    <property type="protein sequence ID" value="QUO49219.1"/>
    <property type="molecule type" value="Genomic_DNA"/>
</dbReference>
<proteinExistence type="predicted"/>
<evidence type="ECO:0000313" key="4">
    <source>
        <dbReference type="Proteomes" id="UP000679341"/>
    </source>
</evidence>
<keyword evidence="4" id="KW-1185">Reference proteome</keyword>
<dbReference type="KEGG" id="hss:J7656_09775"/>
<feature type="domain" description="Halobacterial output" evidence="2">
    <location>
        <begin position="2"/>
        <end position="65"/>
    </location>
</feature>
<gene>
    <name evidence="3" type="ORF">J7656_09775</name>
</gene>
<evidence type="ECO:0000256" key="1">
    <source>
        <dbReference type="SAM" id="MobiDB-lite"/>
    </source>
</evidence>
<dbReference type="OrthoDB" id="271604at2157"/>
<sequence length="78" mass="8239">MTVTETVSDALGEPVDALPPLSESVDTDGLDALVTSEHAHDVAVTFSYAGMAVLVRGDATVYVRPQRDPITGSPDRRV</sequence>
<dbReference type="AlphaFoldDB" id="A0A8T8LPY1"/>